<feature type="compositionally biased region" description="Basic residues" evidence="3">
    <location>
        <begin position="29"/>
        <end position="39"/>
    </location>
</feature>
<feature type="region of interest" description="Disordered" evidence="3">
    <location>
        <begin position="772"/>
        <end position="815"/>
    </location>
</feature>
<accession>A0ABM0LZP6</accession>
<dbReference type="SUPFAM" id="SSF50156">
    <property type="entry name" value="PDZ domain-like"/>
    <property type="match status" value="3"/>
</dbReference>
<feature type="compositionally biased region" description="Basic and acidic residues" evidence="3">
    <location>
        <begin position="279"/>
        <end position="290"/>
    </location>
</feature>
<keyword evidence="1 2" id="KW-0728">SH3 domain</keyword>
<gene>
    <name evidence="9" type="primary">LOC100329064</name>
</gene>
<feature type="compositionally biased region" description="Low complexity" evidence="3">
    <location>
        <begin position="1400"/>
        <end position="1411"/>
    </location>
</feature>
<proteinExistence type="predicted"/>
<evidence type="ECO:0000259" key="4">
    <source>
        <dbReference type="PROSITE" id="PS50002"/>
    </source>
</evidence>
<dbReference type="Pfam" id="PF00595">
    <property type="entry name" value="PDZ"/>
    <property type="match status" value="3"/>
</dbReference>
<dbReference type="PROSITE" id="PS50002">
    <property type="entry name" value="SH3"/>
    <property type="match status" value="1"/>
</dbReference>
<feature type="compositionally biased region" description="Basic and acidic residues" evidence="3">
    <location>
        <begin position="1417"/>
        <end position="1429"/>
    </location>
</feature>
<feature type="domain" description="ZU5" evidence="7">
    <location>
        <begin position="1466"/>
        <end position="1602"/>
    </location>
</feature>
<dbReference type="Pfam" id="PF00625">
    <property type="entry name" value="Guanylate_kin"/>
    <property type="match status" value="1"/>
</dbReference>
<evidence type="ECO:0000259" key="7">
    <source>
        <dbReference type="PROSITE" id="PS51145"/>
    </source>
</evidence>
<name>A0ABM0LZP6_SACKO</name>
<dbReference type="SMART" id="SM00228">
    <property type="entry name" value="PDZ"/>
    <property type="match status" value="3"/>
</dbReference>
<feature type="compositionally biased region" description="Basic and acidic residues" evidence="3">
    <location>
        <begin position="1034"/>
        <end position="1058"/>
    </location>
</feature>
<dbReference type="InterPro" id="IPR001452">
    <property type="entry name" value="SH3_domain"/>
</dbReference>
<dbReference type="Pfam" id="PF07653">
    <property type="entry name" value="SH3_2"/>
    <property type="match status" value="1"/>
</dbReference>
<feature type="compositionally biased region" description="Polar residues" evidence="3">
    <location>
        <begin position="1"/>
        <end position="14"/>
    </location>
</feature>
<dbReference type="Gene3D" id="2.60.220.30">
    <property type="match status" value="1"/>
</dbReference>
<feature type="compositionally biased region" description="Basic and acidic residues" evidence="3">
    <location>
        <begin position="232"/>
        <end position="243"/>
    </location>
</feature>
<feature type="compositionally biased region" description="Basic and acidic residues" evidence="3">
    <location>
        <begin position="997"/>
        <end position="1006"/>
    </location>
</feature>
<protein>
    <submittedName>
        <fullName evidence="9">Tight junction protein ZO-1</fullName>
    </submittedName>
</protein>
<dbReference type="InterPro" id="IPR000906">
    <property type="entry name" value="ZU5_dom"/>
</dbReference>
<evidence type="ECO:0000259" key="5">
    <source>
        <dbReference type="PROSITE" id="PS50052"/>
    </source>
</evidence>
<dbReference type="Gene3D" id="2.30.30.40">
    <property type="entry name" value="SH3 Domains"/>
    <property type="match status" value="1"/>
</dbReference>
<evidence type="ECO:0000313" key="9">
    <source>
        <dbReference type="RefSeq" id="XP_006813237.1"/>
    </source>
</evidence>
<evidence type="ECO:0000259" key="6">
    <source>
        <dbReference type="PROSITE" id="PS50106"/>
    </source>
</evidence>
<feature type="domain" description="SH3" evidence="4">
    <location>
        <begin position="444"/>
        <end position="512"/>
    </location>
</feature>
<dbReference type="InterPro" id="IPR036028">
    <property type="entry name" value="SH3-like_dom_sf"/>
</dbReference>
<dbReference type="CDD" id="cd11859">
    <property type="entry name" value="SH3_ZO"/>
    <property type="match status" value="1"/>
</dbReference>
<feature type="region of interest" description="Disordered" evidence="3">
    <location>
        <begin position="1400"/>
        <end position="1429"/>
    </location>
</feature>
<dbReference type="InterPro" id="IPR008145">
    <property type="entry name" value="GK/Ca_channel_bsu"/>
</dbReference>
<dbReference type="PROSITE" id="PS50106">
    <property type="entry name" value="PDZ"/>
    <property type="match status" value="3"/>
</dbReference>
<feature type="compositionally biased region" description="Basic and acidic residues" evidence="3">
    <location>
        <begin position="1272"/>
        <end position="1295"/>
    </location>
</feature>
<dbReference type="SMART" id="SM00326">
    <property type="entry name" value="SH3"/>
    <property type="match status" value="1"/>
</dbReference>
<feature type="non-terminal residue" evidence="9">
    <location>
        <position position="1"/>
    </location>
</feature>
<dbReference type="PANTHER" id="PTHR13865">
    <property type="entry name" value="TIGHT JUNCTION PROTEIN"/>
    <property type="match status" value="1"/>
</dbReference>
<feature type="domain" description="Guanylate kinase-like" evidence="5">
    <location>
        <begin position="629"/>
        <end position="728"/>
    </location>
</feature>
<dbReference type="InterPro" id="IPR027417">
    <property type="entry name" value="P-loop_NTPase"/>
</dbReference>
<feature type="compositionally biased region" description="Pro residues" evidence="3">
    <location>
        <begin position="1297"/>
        <end position="1309"/>
    </location>
</feature>
<feature type="region of interest" description="Disordered" evidence="3">
    <location>
        <begin position="827"/>
        <end position="1060"/>
    </location>
</feature>
<feature type="region of interest" description="Disordered" evidence="3">
    <location>
        <begin position="232"/>
        <end position="251"/>
    </location>
</feature>
<dbReference type="Proteomes" id="UP000694865">
    <property type="component" value="Unplaced"/>
</dbReference>
<feature type="region of interest" description="Disordered" evidence="3">
    <location>
        <begin position="1"/>
        <end position="45"/>
    </location>
</feature>
<evidence type="ECO:0000256" key="1">
    <source>
        <dbReference type="ARBA" id="ARBA00022443"/>
    </source>
</evidence>
<evidence type="ECO:0000256" key="3">
    <source>
        <dbReference type="SAM" id="MobiDB-lite"/>
    </source>
</evidence>
<dbReference type="RefSeq" id="XP_006813237.1">
    <property type="nucleotide sequence ID" value="XM_006813174.1"/>
</dbReference>
<feature type="compositionally biased region" description="Basic and acidic residues" evidence="3">
    <location>
        <begin position="1325"/>
        <end position="1346"/>
    </location>
</feature>
<feature type="compositionally biased region" description="Pro residues" evidence="3">
    <location>
        <begin position="885"/>
        <end position="895"/>
    </location>
</feature>
<feature type="compositionally biased region" description="Basic residues" evidence="3">
    <location>
        <begin position="846"/>
        <end position="855"/>
    </location>
</feature>
<feature type="domain" description="PDZ" evidence="6">
    <location>
        <begin position="54"/>
        <end position="141"/>
    </location>
</feature>
<dbReference type="CDD" id="cd06727">
    <property type="entry name" value="PDZ1_ZO1-like"/>
    <property type="match status" value="1"/>
</dbReference>
<dbReference type="PROSITE" id="PS51145">
    <property type="entry name" value="ZU5"/>
    <property type="match status" value="1"/>
</dbReference>
<feature type="compositionally biased region" description="Basic and acidic residues" evidence="3">
    <location>
        <begin position="1076"/>
        <end position="1094"/>
    </location>
</feature>
<dbReference type="InterPro" id="IPR008144">
    <property type="entry name" value="Guanylate_kin-like_dom"/>
</dbReference>
<dbReference type="PANTHER" id="PTHR13865:SF28">
    <property type="entry name" value="POLYCHAETOID, ISOFORM O"/>
    <property type="match status" value="1"/>
</dbReference>
<dbReference type="SUPFAM" id="SSF50044">
    <property type="entry name" value="SH3-domain"/>
    <property type="match status" value="1"/>
</dbReference>
<dbReference type="CDD" id="cd06729">
    <property type="entry name" value="PDZ3_ZO1-like_domain"/>
    <property type="match status" value="1"/>
</dbReference>
<feature type="compositionally biased region" description="Basic and acidic residues" evidence="3">
    <location>
        <begin position="959"/>
        <end position="971"/>
    </location>
</feature>
<feature type="compositionally biased region" description="Polar residues" evidence="3">
    <location>
        <begin position="948"/>
        <end position="958"/>
    </location>
</feature>
<feature type="compositionally biased region" description="Polar residues" evidence="3">
    <location>
        <begin position="782"/>
        <end position="798"/>
    </location>
</feature>
<feature type="compositionally biased region" description="Basic and acidic residues" evidence="3">
    <location>
        <begin position="1225"/>
        <end position="1263"/>
    </location>
</feature>
<organism evidence="8 9">
    <name type="scientific">Saccoglossus kowalevskii</name>
    <name type="common">Acorn worm</name>
    <dbReference type="NCBI Taxonomy" id="10224"/>
    <lineage>
        <taxon>Eukaryota</taxon>
        <taxon>Metazoa</taxon>
        <taxon>Hemichordata</taxon>
        <taxon>Enteropneusta</taxon>
        <taxon>Harrimaniidae</taxon>
        <taxon>Saccoglossus</taxon>
    </lineage>
</organism>
<evidence type="ECO:0000256" key="2">
    <source>
        <dbReference type="PROSITE-ProRule" id="PRU00192"/>
    </source>
</evidence>
<feature type="region of interest" description="Disordered" evidence="3">
    <location>
        <begin position="1074"/>
        <end position="1153"/>
    </location>
</feature>
<sequence>YRPHGNASNPTLAPSPSYDYAMAAPRGRSPGRRKEKRRRSRDESRERIVWEQYTVVLDRKPAFGFGIAVSGGIDNPHFTSGETSIVISDVLSGGPAEAKLKVNDRVIMVNNRSMENVEHCDAVSALKNSGDTATLVVKRKMLMPIPGTPEPERPPEPQTVTLTKNKKEEYGIKLGIRIYVKEITGIAAKDGTLAEGDVVVKINNSTAENLSLADAKKLLDKSKDKLSMVILKDRKDEERRPPDEDAVVSSNKANELRANAVLYDGVFEKSVDSVPFDQDLNRSRSPERVPGRKRSHMSEDDSAPPRPPPPALEDLQGRSPRPPTPGREDYRYYPSEMHVPPRHKRRLKEGEERYVVFRKTSNLGIRLAGGNEVGIFIADVQESSPAAIEGLFIGDLIMQVNDIDMHNVTREEAVLLLLSLQDEIRMIVQYRKGAFDKVVEHGGGDNIHIRAHFNYDKTTKEELSFKKGDIMRVRDTLYNGVVGSWQAVKLNRNNMEVEKGVIPNKNRAEQLALAQNTGHSNMPKLPQTEGRAGFFKRRSGRRSKSLTREHWDEVVFGGKPPKYPAYERVVLRDPGFFRPIVFFGPISDLAREKLLGDFPERFENPLSEKTESKSNQSMRVPQAVIKLYAIRDVMDKQKHCVLDITPNAVDKLNYAQLYPIAIFLRPDSRHTIREIRGQLGEGKIAPRSSRRLYDLAIKLDEMYSHIFTATVHLAHNNMWYSKVKDIIRQQQSTPIWMAEMKIDDALTEDLMFPMTTRLSYASSPESDLSLHLIGGSGYESAPSPTMDRQNMVRSSSDPNLRGHDGYHMPPAYSYPRKYRESNQQYIPNDYRGARHPPPDDYYQQRPSRRDKRPHQQRTNYDYAYQSLPKAKEKDYDYPRSTLYSPPQPPPQPPEQGPGDYVDKTSRRRIESDHVERQRPLTNYEQDKWYSSFPRSKSLGNQDRPDMQNYKQRYPNRQQSAERDRRHMDRYSSDLYPRQQPMRNQKDYENFPPQRKQQTRERVEPPREYYTQRSEPYLNKYDDNKTQYGTSSRPVQHDKLPDRTNRNEHRAEQKNDPYKYTRSTAMSYKTVPTVDPFVKRSKDPDQYRRNHDIYSKPKPTYTKTVMDDEKMYMRRYRERSPSPPPPPVKTRSESHIYRPVEAPYSQGRDPRTMSASPEVVIPKAVYPTKSYPLLDPAPPPRARDNNPDRYNRNFDDRYRDERERYVPERHHRQHEREYSEVPNEQDYYRQRDYYDYDRQRRDEYGHNDDSGTDHDRRGDTDRHPAYIVPIPRHARESEDERGTSHDEASPEAHSRDPNQPPPLPSSSPPPLDDDDDEPPQINGRDSSLERNLEIPKNLERDRQREHPVYNNPKEWSDSLDSGTGTTGTSAYPYHQESYKAYKEKLRQKYSHTYRARNEMNTTSTTTTTTKTTMIENTPELRSDESDKAPTDDGIVTNGDKDDHDNIFMPVLVSDNSFDADDGHTVVATARGVFDYNGGCLSSVESGVSIIIPKGAIPENIQQEIYFKVCKDNNILPPLDTDKGETLLSPLVMCGPHGLKFLHPVELRLPHCASMTPDGWSFALKSSDTPAGQPAQWQNLTLAGSDESQCHVGTNSVSVLVDHF</sequence>
<dbReference type="Gene3D" id="2.30.42.10">
    <property type="match status" value="3"/>
</dbReference>
<reference evidence="9" key="1">
    <citation type="submission" date="2025-08" db="UniProtKB">
        <authorList>
            <consortium name="RefSeq"/>
        </authorList>
    </citation>
    <scope>IDENTIFICATION</scope>
    <source>
        <tissue evidence="9">Testes</tissue>
    </source>
</reference>
<dbReference type="Pfam" id="PF00791">
    <property type="entry name" value="ZU5"/>
    <property type="match status" value="1"/>
</dbReference>
<dbReference type="InterPro" id="IPR036034">
    <property type="entry name" value="PDZ_sf"/>
</dbReference>
<dbReference type="GeneID" id="100329064"/>
<feature type="domain" description="PDZ" evidence="6">
    <location>
        <begin position="159"/>
        <end position="234"/>
    </location>
</feature>
<feature type="region of interest" description="Disordered" evidence="3">
    <location>
        <begin position="1168"/>
        <end position="1370"/>
    </location>
</feature>
<keyword evidence="8" id="KW-1185">Reference proteome</keyword>
<dbReference type="InterPro" id="IPR001478">
    <property type="entry name" value="PDZ"/>
</dbReference>
<dbReference type="SUPFAM" id="SSF52540">
    <property type="entry name" value="P-loop containing nucleoside triphosphate hydrolases"/>
    <property type="match status" value="1"/>
</dbReference>
<feature type="domain" description="PDZ" evidence="6">
    <location>
        <begin position="353"/>
        <end position="432"/>
    </location>
</feature>
<dbReference type="Gene3D" id="3.40.50.300">
    <property type="entry name" value="P-loop containing nucleotide triphosphate hydrolases"/>
    <property type="match status" value="1"/>
</dbReference>
<feature type="region of interest" description="Disordered" evidence="3">
    <location>
        <begin position="276"/>
        <end position="345"/>
    </location>
</feature>
<dbReference type="SMART" id="SM00072">
    <property type="entry name" value="GuKc"/>
    <property type="match status" value="1"/>
</dbReference>
<feature type="compositionally biased region" description="Basic and acidic residues" evidence="3">
    <location>
        <begin position="900"/>
        <end position="918"/>
    </location>
</feature>
<dbReference type="CDD" id="cd06728">
    <property type="entry name" value="PDZ2_ZO1-like_ds"/>
    <property type="match status" value="1"/>
</dbReference>
<dbReference type="PROSITE" id="PS50052">
    <property type="entry name" value="GUANYLATE_KINASE_2"/>
    <property type="match status" value="1"/>
</dbReference>
<feature type="compositionally biased region" description="Low complexity" evidence="3">
    <location>
        <begin position="1357"/>
        <end position="1368"/>
    </location>
</feature>
<feature type="compositionally biased region" description="Basic and acidic residues" evidence="3">
    <location>
        <begin position="1180"/>
        <end position="1218"/>
    </location>
</feature>
<dbReference type="SMART" id="SM00218">
    <property type="entry name" value="ZU5"/>
    <property type="match status" value="1"/>
</dbReference>
<evidence type="ECO:0000313" key="8">
    <source>
        <dbReference type="Proteomes" id="UP000694865"/>
    </source>
</evidence>